<dbReference type="CDD" id="cd16454">
    <property type="entry name" value="RING-H2_PA-TM-RING"/>
    <property type="match status" value="1"/>
</dbReference>
<organism evidence="3 4">
    <name type="scientific">Ziziphus jujuba</name>
    <name type="common">Chinese jujube</name>
    <name type="synonym">Ziziphus sativa</name>
    <dbReference type="NCBI Taxonomy" id="326968"/>
    <lineage>
        <taxon>Eukaryota</taxon>
        <taxon>Viridiplantae</taxon>
        <taxon>Streptophyta</taxon>
        <taxon>Embryophyta</taxon>
        <taxon>Tracheophyta</taxon>
        <taxon>Spermatophyta</taxon>
        <taxon>Magnoliopsida</taxon>
        <taxon>eudicotyledons</taxon>
        <taxon>Gunneridae</taxon>
        <taxon>Pentapetalae</taxon>
        <taxon>rosids</taxon>
        <taxon>fabids</taxon>
        <taxon>Rosales</taxon>
        <taxon>Rhamnaceae</taxon>
        <taxon>Paliureae</taxon>
        <taxon>Ziziphus</taxon>
    </lineage>
</organism>
<gene>
    <name evidence="4" type="primary">LOC107412820</name>
</gene>
<dbReference type="RefSeq" id="XP_015876127.2">
    <property type="nucleotide sequence ID" value="XM_016020641.2"/>
</dbReference>
<dbReference type="AlphaFoldDB" id="A0A6P3ZRI8"/>
<dbReference type="SUPFAM" id="SSF57850">
    <property type="entry name" value="RING/U-box"/>
    <property type="match status" value="1"/>
</dbReference>
<feature type="domain" description="RING-type" evidence="2">
    <location>
        <begin position="183"/>
        <end position="225"/>
    </location>
</feature>
<dbReference type="KEGG" id="zju:107412820"/>
<dbReference type="PANTHER" id="PTHR22765">
    <property type="entry name" value="RING FINGER AND PROTEASE ASSOCIATED DOMAIN-CONTAINING"/>
    <property type="match status" value="1"/>
</dbReference>
<dbReference type="Pfam" id="PF13639">
    <property type="entry name" value="zf-RING_2"/>
    <property type="match status" value="1"/>
</dbReference>
<dbReference type="GO" id="GO:0061630">
    <property type="term" value="F:ubiquitin protein ligase activity"/>
    <property type="evidence" value="ECO:0007669"/>
    <property type="project" value="TreeGrafter"/>
</dbReference>
<keyword evidence="1" id="KW-0863">Zinc-finger</keyword>
<dbReference type="PANTHER" id="PTHR22765:SF434">
    <property type="entry name" value="GB|AAD18119.1-RELATED"/>
    <property type="match status" value="1"/>
</dbReference>
<dbReference type="GeneID" id="107412820"/>
<proteinExistence type="predicted"/>
<keyword evidence="3" id="KW-1185">Reference proteome</keyword>
<reference evidence="4" key="1">
    <citation type="submission" date="2025-08" db="UniProtKB">
        <authorList>
            <consortium name="RefSeq"/>
        </authorList>
    </citation>
    <scope>IDENTIFICATION</scope>
    <source>
        <tissue evidence="4">Seedling</tissue>
    </source>
</reference>
<dbReference type="GO" id="GO:0008270">
    <property type="term" value="F:zinc ion binding"/>
    <property type="evidence" value="ECO:0007669"/>
    <property type="project" value="UniProtKB-KW"/>
</dbReference>
<dbReference type="PROSITE" id="PS50089">
    <property type="entry name" value="ZF_RING_2"/>
    <property type="match status" value="1"/>
</dbReference>
<dbReference type="Gene3D" id="3.30.40.10">
    <property type="entry name" value="Zinc/RING finger domain, C3HC4 (zinc finger)"/>
    <property type="match status" value="1"/>
</dbReference>
<evidence type="ECO:0000259" key="2">
    <source>
        <dbReference type="PROSITE" id="PS50089"/>
    </source>
</evidence>
<dbReference type="Proteomes" id="UP001652623">
    <property type="component" value="Chromosome 8"/>
</dbReference>
<dbReference type="InterPro" id="IPR013083">
    <property type="entry name" value="Znf_RING/FYVE/PHD"/>
</dbReference>
<dbReference type="InterPro" id="IPR001841">
    <property type="entry name" value="Znf_RING"/>
</dbReference>
<dbReference type="SMART" id="SM00184">
    <property type="entry name" value="RING"/>
    <property type="match status" value="1"/>
</dbReference>
<evidence type="ECO:0000256" key="1">
    <source>
        <dbReference type="PROSITE-ProRule" id="PRU00175"/>
    </source>
</evidence>
<keyword evidence="1" id="KW-0862">Zinc</keyword>
<keyword evidence="1" id="KW-0479">Metal-binding</keyword>
<sequence>MAATNLSVSGCHVPRLFSNAKLVIMFNQTDRVQNLRNQNQQHLIPADDYQAASEQIVNAYVPNHVLQRPNLCRSHLSYIVKARLLNVPPAVVDRLALDVVSIAKFLAARRAQTEEGLQIGYGIHVHLEVIDRVNRSQPPIDDLMMSRASRFNLSAPADFIRLVSTEHEKAFARKNGELDGECCGVCLEEFSAGVDLIRLIPCSHYYHPDCMAKWLYEHDSCPLCRRQVCSLK</sequence>
<dbReference type="InParanoid" id="A0A6P3ZRI8"/>
<dbReference type="GO" id="GO:0006511">
    <property type="term" value="P:ubiquitin-dependent protein catabolic process"/>
    <property type="evidence" value="ECO:0007669"/>
    <property type="project" value="TreeGrafter"/>
</dbReference>
<evidence type="ECO:0000313" key="4">
    <source>
        <dbReference type="RefSeq" id="XP_015876127.2"/>
    </source>
</evidence>
<accession>A0A6P3ZRI8</accession>
<name>A0A6P3ZRI8_ZIZJJ</name>
<dbReference type="InterPro" id="IPR051826">
    <property type="entry name" value="E3_ubiquitin-ligase_domain"/>
</dbReference>
<protein>
    <submittedName>
        <fullName evidence="4">RING-H2 finger protein ATL77-like</fullName>
    </submittedName>
</protein>
<evidence type="ECO:0000313" key="3">
    <source>
        <dbReference type="Proteomes" id="UP001652623"/>
    </source>
</evidence>